<reference evidence="9" key="1">
    <citation type="submission" date="2022-10" db="EMBL/GenBank/DDBJ databases">
        <title>The WGS of Solirubrobacter sp. CPCC 204708.</title>
        <authorList>
            <person name="Jiang Z."/>
        </authorList>
    </citation>
    <scope>NUCLEOTIDE SEQUENCE</scope>
    <source>
        <strain evidence="9">CPCC 204708</strain>
    </source>
</reference>
<dbReference type="Gene3D" id="3.20.20.220">
    <property type="match status" value="1"/>
</dbReference>
<evidence type="ECO:0000256" key="6">
    <source>
        <dbReference type="ARBA" id="ARBA00023002"/>
    </source>
</evidence>
<comment type="catalytic activity">
    <reaction evidence="7">
        <text>(6S)-5-methyl-5,6,7,8-tetrahydrofolate + NAD(+) = (6R)-5,10-methylene-5,6,7,8-tetrahydrofolate + NADH + H(+)</text>
        <dbReference type="Rhea" id="RHEA:19821"/>
        <dbReference type="ChEBI" id="CHEBI:15378"/>
        <dbReference type="ChEBI" id="CHEBI:15636"/>
        <dbReference type="ChEBI" id="CHEBI:18608"/>
        <dbReference type="ChEBI" id="CHEBI:57540"/>
        <dbReference type="ChEBI" id="CHEBI:57945"/>
        <dbReference type="EC" id="1.5.1.54"/>
    </reaction>
    <physiologicalReaction direction="right-to-left" evidence="7">
        <dbReference type="Rhea" id="RHEA:19823"/>
    </physiologicalReaction>
</comment>
<keyword evidence="5 8" id="KW-0274">FAD</keyword>
<dbReference type="CDD" id="cd00537">
    <property type="entry name" value="MTHFR"/>
    <property type="match status" value="1"/>
</dbReference>
<sequence length="297" mass="31236">MTRIDDKLGAEPIVSFEFGPPRSVEAELAFWSAIEELAALEPAFVSVTCGAGGTTRDLTLAVVRRLARERALVAVPHVTATGFTRDELVALLAEAAAGGADNVLALRGDPPRGEATWRAPEGGLRSSLELTELAAEAGFCVLGAAYPEPHADSRGWAEDLAHLRAKVDAGVRVLVTQLFFANDDYRRLVDRLRAGGIDVPVLPGVIPITSIAMIERITALCGATIPAVLRRELEARQDDPRAVAELGVAYATAQAAELLDEGAPGVHLYTLNRSPATRAIVSALRAAGKLPAATPAA</sequence>
<dbReference type="Proteomes" id="UP001147700">
    <property type="component" value="Unassembled WGS sequence"/>
</dbReference>
<comment type="cofactor">
    <cofactor evidence="1 8">
        <name>FAD</name>
        <dbReference type="ChEBI" id="CHEBI:57692"/>
    </cofactor>
</comment>
<name>A0ABT4RH93_9ACTN</name>
<dbReference type="InterPro" id="IPR029041">
    <property type="entry name" value="FAD-linked_oxidoreductase-like"/>
</dbReference>
<keyword evidence="6 8" id="KW-0560">Oxidoreductase</keyword>
<evidence type="ECO:0000256" key="1">
    <source>
        <dbReference type="ARBA" id="ARBA00001974"/>
    </source>
</evidence>
<keyword evidence="4 8" id="KW-0285">Flavoprotein</keyword>
<dbReference type="RefSeq" id="WP_202952981.1">
    <property type="nucleotide sequence ID" value="NZ_JAPCID010000011.1"/>
</dbReference>
<evidence type="ECO:0000256" key="8">
    <source>
        <dbReference type="RuleBase" id="RU003862"/>
    </source>
</evidence>
<dbReference type="GO" id="GO:0004489">
    <property type="term" value="F:methylenetetrahydrofolate reductase [NAD(P)H] activity"/>
    <property type="evidence" value="ECO:0007669"/>
    <property type="project" value="UniProtKB-EC"/>
</dbReference>
<gene>
    <name evidence="9" type="ORF">OJ962_09595</name>
</gene>
<comment type="pathway">
    <text evidence="2 8">One-carbon metabolism; tetrahydrofolate interconversion.</text>
</comment>
<keyword evidence="10" id="KW-1185">Reference proteome</keyword>
<evidence type="ECO:0000256" key="3">
    <source>
        <dbReference type="ARBA" id="ARBA00006743"/>
    </source>
</evidence>
<proteinExistence type="inferred from homology"/>
<comment type="caution">
    <text evidence="9">The sequence shown here is derived from an EMBL/GenBank/DDBJ whole genome shotgun (WGS) entry which is preliminary data.</text>
</comment>
<dbReference type="SUPFAM" id="SSF51730">
    <property type="entry name" value="FAD-linked oxidoreductase"/>
    <property type="match status" value="1"/>
</dbReference>
<evidence type="ECO:0000313" key="10">
    <source>
        <dbReference type="Proteomes" id="UP001147700"/>
    </source>
</evidence>
<dbReference type="Pfam" id="PF02219">
    <property type="entry name" value="MTHFR"/>
    <property type="match status" value="1"/>
</dbReference>
<dbReference type="PANTHER" id="PTHR45754:SF3">
    <property type="entry name" value="METHYLENETETRAHYDROFOLATE REDUCTASE (NADPH)"/>
    <property type="match status" value="1"/>
</dbReference>
<comment type="similarity">
    <text evidence="3 8">Belongs to the methylenetetrahydrofolate reductase family.</text>
</comment>
<evidence type="ECO:0000256" key="5">
    <source>
        <dbReference type="ARBA" id="ARBA00022827"/>
    </source>
</evidence>
<evidence type="ECO:0000256" key="4">
    <source>
        <dbReference type="ARBA" id="ARBA00022630"/>
    </source>
</evidence>
<organism evidence="9 10">
    <name type="scientific">Solirubrobacter deserti</name>
    <dbReference type="NCBI Taxonomy" id="2282478"/>
    <lineage>
        <taxon>Bacteria</taxon>
        <taxon>Bacillati</taxon>
        <taxon>Actinomycetota</taxon>
        <taxon>Thermoleophilia</taxon>
        <taxon>Solirubrobacterales</taxon>
        <taxon>Solirubrobacteraceae</taxon>
        <taxon>Solirubrobacter</taxon>
    </lineage>
</organism>
<dbReference type="EMBL" id="JAPCID010000011">
    <property type="protein sequence ID" value="MDA0137751.1"/>
    <property type="molecule type" value="Genomic_DNA"/>
</dbReference>
<evidence type="ECO:0000256" key="7">
    <source>
        <dbReference type="ARBA" id="ARBA00048628"/>
    </source>
</evidence>
<evidence type="ECO:0000313" key="9">
    <source>
        <dbReference type="EMBL" id="MDA0137751.1"/>
    </source>
</evidence>
<accession>A0ABT4RH93</accession>
<dbReference type="InterPro" id="IPR003171">
    <property type="entry name" value="Mehydrof_redctse-like"/>
</dbReference>
<evidence type="ECO:0000256" key="2">
    <source>
        <dbReference type="ARBA" id="ARBA00004777"/>
    </source>
</evidence>
<dbReference type="PANTHER" id="PTHR45754">
    <property type="entry name" value="METHYLENETETRAHYDROFOLATE REDUCTASE"/>
    <property type="match status" value="1"/>
</dbReference>
<protein>
    <recommendedName>
        <fullName evidence="8">Methylenetetrahydrofolate reductase</fullName>
    </recommendedName>
</protein>